<sequence length="686" mass="68697">MRLGAVILALALCVGAVPRSAFAEGPGISSAADEQVAGTATLTIVYGLGMDGSPTIVVNKTYGFADGATVDDLFAAAKAAGDIKDYTFSGGYLSSVTTSGGATAANEADYSLYWASYKNEAYASGTDAQGSEKLVDAVSYQFAWASSPTATAPADWQPLVDDATESSQVAGGSVSTGDAATLTIVGGIDYDGEPIVVANKTYRFADGATVDDLFAAAKAAGDIEDYEFEDTGYGPSLVAVTAKGGSEVHNASNGSLYWAAYKDCRYAGGVEGQKNEALVNEVTYQFAWSSYPTAVAPSDWAAIVAAAGEGSGVATGSGSGDEAYFPIDLDSASYGRLFGSIAASFAGTADPWEALDLAAIGNGSAVDREGLIAEARAALASLDRTNIQKAILALTALGIDASTIADADGTSLVDALGSTPMATESINGKLFALLAYRAAARGASADATLSSAASTASGVEETLLEEVLASQKPDGGFAYSGSSADADVTAMAIAALAPYRGDARIESALESALAALRGLQREDGGFPMTVAGGYEDRSNVNSTAMAVIALAAVGIDPASSWVVESGATPMSALLSFADSSQAGFLYGGSANEMATEQGFRAMAAYQGLKNTGAAYNVYLQAVDGVAGLPGAADGEGSVADGGSGGLAQTGDPTSAASAAALSLCALAGAALALRKRSRPARPSGVR</sequence>
<organism evidence="2 3">
    <name type="scientific">Raoultibacter timonensis</name>
    <dbReference type="NCBI Taxonomy" id="1907662"/>
    <lineage>
        <taxon>Bacteria</taxon>
        <taxon>Bacillati</taxon>
        <taxon>Actinomycetota</taxon>
        <taxon>Coriobacteriia</taxon>
        <taxon>Eggerthellales</taxon>
        <taxon>Eggerthellaceae</taxon>
        <taxon>Raoultibacter</taxon>
    </lineage>
</organism>
<keyword evidence="3" id="KW-1185">Reference proteome</keyword>
<dbReference type="SUPFAM" id="SSF48239">
    <property type="entry name" value="Terpenoid cyclases/Protein prenyltransferases"/>
    <property type="match status" value="1"/>
</dbReference>
<gene>
    <name evidence="2" type="ORF">CE91St30_11210</name>
</gene>
<feature type="chain" id="PRO_5046218195" description="Prenyltransferase/squalene oxidase-like repeat protein" evidence="1">
    <location>
        <begin position="24"/>
        <end position="686"/>
    </location>
</feature>
<dbReference type="InterPro" id="IPR008930">
    <property type="entry name" value="Terpenoid_cyclase/PrenylTrfase"/>
</dbReference>
<name>A0ABM7WHP7_9ACTN</name>
<keyword evidence="1" id="KW-0732">Signal</keyword>
<evidence type="ECO:0000256" key="1">
    <source>
        <dbReference type="SAM" id="SignalP"/>
    </source>
</evidence>
<evidence type="ECO:0008006" key="4">
    <source>
        <dbReference type="Google" id="ProtNLM"/>
    </source>
</evidence>
<feature type="signal peptide" evidence="1">
    <location>
        <begin position="1"/>
        <end position="23"/>
    </location>
</feature>
<dbReference type="Gene3D" id="1.50.10.20">
    <property type="match status" value="1"/>
</dbReference>
<evidence type="ECO:0000313" key="3">
    <source>
        <dbReference type="Proteomes" id="UP001320544"/>
    </source>
</evidence>
<dbReference type="Proteomes" id="UP001320544">
    <property type="component" value="Chromosome"/>
</dbReference>
<protein>
    <recommendedName>
        <fullName evidence="4">Prenyltransferase/squalene oxidase-like repeat protein</fullName>
    </recommendedName>
</protein>
<accession>A0ABM7WHP7</accession>
<dbReference type="CDD" id="cd00688">
    <property type="entry name" value="ISOPREN_C2_like"/>
    <property type="match status" value="1"/>
</dbReference>
<reference evidence="2 3" key="1">
    <citation type="submission" date="2022-01" db="EMBL/GenBank/DDBJ databases">
        <title>Novel bile acid biosynthetic pathways are enriched in the microbiome of centenarians.</title>
        <authorList>
            <person name="Sato Y."/>
            <person name="Atarashi K."/>
            <person name="Plichta R.D."/>
            <person name="Arai Y."/>
            <person name="Sasajima S."/>
            <person name="Kearney M.S."/>
            <person name="Suda W."/>
            <person name="Takeshita K."/>
            <person name="Sasaki T."/>
            <person name="Okamoto S."/>
            <person name="Skelly N.A."/>
            <person name="Okamura Y."/>
            <person name="Vlamakis H."/>
            <person name="Li Y."/>
            <person name="Tanoue T."/>
            <person name="Takei H."/>
            <person name="Nittono H."/>
            <person name="Narushima S."/>
            <person name="Irie J."/>
            <person name="Itoh H."/>
            <person name="Moriya K."/>
            <person name="Sugiura Y."/>
            <person name="Suematsu M."/>
            <person name="Moritoki N."/>
            <person name="Shibata S."/>
            <person name="Littman R.D."/>
            <person name="Fischbach A.M."/>
            <person name="Uwamino Y."/>
            <person name="Inoue T."/>
            <person name="Honda A."/>
            <person name="Hattori M."/>
            <person name="Murai T."/>
            <person name="Xavier J.R."/>
            <person name="Hirose N."/>
            <person name="Honda K."/>
        </authorList>
    </citation>
    <scope>NUCLEOTIDE SEQUENCE [LARGE SCALE GENOMIC DNA]</scope>
    <source>
        <strain evidence="2 3">CE91-St30</strain>
    </source>
</reference>
<dbReference type="EMBL" id="AP025564">
    <property type="protein sequence ID" value="BDE95788.1"/>
    <property type="molecule type" value="Genomic_DNA"/>
</dbReference>
<proteinExistence type="predicted"/>
<evidence type="ECO:0000313" key="2">
    <source>
        <dbReference type="EMBL" id="BDE95788.1"/>
    </source>
</evidence>